<dbReference type="VEuPathDB" id="TrichDB:TRFO_15871"/>
<proteinExistence type="predicted"/>
<dbReference type="EMBL" id="MLAK01000461">
    <property type="protein sequence ID" value="OHT13857.1"/>
    <property type="molecule type" value="Genomic_DNA"/>
</dbReference>
<evidence type="ECO:0000256" key="2">
    <source>
        <dbReference type="SAM" id="SignalP"/>
    </source>
</evidence>
<evidence type="ECO:0000313" key="3">
    <source>
        <dbReference type="EMBL" id="OHT13857.1"/>
    </source>
</evidence>
<sequence length="293" mass="35061">MLLILLLLFSHDGKRRRRHFHNDDIPNNLPVQQNILPISNNQKEIGNKPSLNQQQQHTQNNIPNPNIINDVTQQNQNHNIKSKIENMKKINPGMNQQHPAFQYINQQQFPNNQYPSKPRMPLRYYPNQNPNMQYHPLMNNYQYQMPQNPRLYPYQMPMMNNFMPFQQHFNPYLNQPMFFNPYSQINPYMTQPRKPRNKVKTIKNSFPLQDLDKLNHPIVGDPDTFDELIYDSLTPNNNYQQIQGDDQQLDDMFDDGSDDVSLDDFNELEEFIISSLTKKSRKKQRKNRQKRIH</sequence>
<accession>A0A1J4KRE3</accession>
<keyword evidence="2" id="KW-0732">Signal</keyword>
<name>A0A1J4KRE3_9EUKA</name>
<keyword evidence="4" id="KW-1185">Reference proteome</keyword>
<evidence type="ECO:0000313" key="4">
    <source>
        <dbReference type="Proteomes" id="UP000179807"/>
    </source>
</evidence>
<feature type="region of interest" description="Disordered" evidence="1">
    <location>
        <begin position="41"/>
        <end position="68"/>
    </location>
</feature>
<dbReference type="AlphaFoldDB" id="A0A1J4KRE3"/>
<comment type="caution">
    <text evidence="3">The sequence shown here is derived from an EMBL/GenBank/DDBJ whole genome shotgun (WGS) entry which is preliminary data.</text>
</comment>
<organism evidence="3 4">
    <name type="scientific">Tritrichomonas foetus</name>
    <dbReference type="NCBI Taxonomy" id="1144522"/>
    <lineage>
        <taxon>Eukaryota</taxon>
        <taxon>Metamonada</taxon>
        <taxon>Parabasalia</taxon>
        <taxon>Tritrichomonadida</taxon>
        <taxon>Tritrichomonadidae</taxon>
        <taxon>Tritrichomonas</taxon>
    </lineage>
</organism>
<feature type="signal peptide" evidence="2">
    <location>
        <begin position="1"/>
        <end position="15"/>
    </location>
</feature>
<feature type="chain" id="PRO_5013312221" evidence="2">
    <location>
        <begin position="16"/>
        <end position="293"/>
    </location>
</feature>
<evidence type="ECO:0000256" key="1">
    <source>
        <dbReference type="SAM" id="MobiDB-lite"/>
    </source>
</evidence>
<dbReference type="GeneID" id="94833335"/>
<gene>
    <name evidence="3" type="ORF">TRFO_15871</name>
</gene>
<dbReference type="Proteomes" id="UP000179807">
    <property type="component" value="Unassembled WGS sequence"/>
</dbReference>
<feature type="compositionally biased region" description="Low complexity" evidence="1">
    <location>
        <begin position="52"/>
        <end position="68"/>
    </location>
</feature>
<protein>
    <submittedName>
        <fullName evidence="3">Uncharacterized protein</fullName>
    </submittedName>
</protein>
<reference evidence="3" key="1">
    <citation type="submission" date="2016-10" db="EMBL/GenBank/DDBJ databases">
        <authorList>
            <person name="Benchimol M."/>
            <person name="Almeida L.G."/>
            <person name="Vasconcelos A.T."/>
            <person name="Perreira-Neves A."/>
            <person name="Rosa I.A."/>
            <person name="Tasca T."/>
            <person name="Bogo M.R."/>
            <person name="de Souza W."/>
        </authorList>
    </citation>
    <scope>NUCLEOTIDE SEQUENCE [LARGE SCALE GENOMIC DNA]</scope>
    <source>
        <strain evidence="3">K</strain>
    </source>
</reference>
<dbReference type="RefSeq" id="XP_068366993.1">
    <property type="nucleotide sequence ID" value="XM_068498631.1"/>
</dbReference>